<organism evidence="1 2">
    <name type="scientific">Amycolatopsis ultiminotia</name>
    <dbReference type="NCBI Taxonomy" id="543629"/>
    <lineage>
        <taxon>Bacteria</taxon>
        <taxon>Bacillati</taxon>
        <taxon>Actinomycetota</taxon>
        <taxon>Actinomycetes</taxon>
        <taxon>Pseudonocardiales</taxon>
        <taxon>Pseudonocardiaceae</taxon>
        <taxon>Amycolatopsis</taxon>
    </lineage>
</organism>
<dbReference type="EMBL" id="BAAAZN010000011">
    <property type="protein sequence ID" value="GAA3561158.1"/>
    <property type="molecule type" value="Genomic_DNA"/>
</dbReference>
<dbReference type="Proteomes" id="UP001500689">
    <property type="component" value="Unassembled WGS sequence"/>
</dbReference>
<protein>
    <submittedName>
        <fullName evidence="1">Uncharacterized protein</fullName>
    </submittedName>
</protein>
<dbReference type="RefSeq" id="WP_344864091.1">
    <property type="nucleotide sequence ID" value="NZ_BAAAZN010000011.1"/>
</dbReference>
<evidence type="ECO:0000313" key="2">
    <source>
        <dbReference type="Proteomes" id="UP001500689"/>
    </source>
</evidence>
<keyword evidence="2" id="KW-1185">Reference proteome</keyword>
<sequence length="102" mass="10164">MVEEGVGRVRGVEDLSGCAPALGRALLEHPQGVTVTVIEVAQPGFDQPCGDRDDGRAAWQVPLADGGGDGAGNTGGVFVECLVGDSAGALSRSSSAPEKGDS</sequence>
<name>A0ABP6X6L1_9PSEU</name>
<proteinExistence type="predicted"/>
<accession>A0ABP6X6L1</accession>
<evidence type="ECO:0000313" key="1">
    <source>
        <dbReference type="EMBL" id="GAA3561158.1"/>
    </source>
</evidence>
<reference evidence="2" key="1">
    <citation type="journal article" date="2019" name="Int. J. Syst. Evol. Microbiol.">
        <title>The Global Catalogue of Microorganisms (GCM) 10K type strain sequencing project: providing services to taxonomists for standard genome sequencing and annotation.</title>
        <authorList>
            <consortium name="The Broad Institute Genomics Platform"/>
            <consortium name="The Broad Institute Genome Sequencing Center for Infectious Disease"/>
            <person name="Wu L."/>
            <person name="Ma J."/>
        </authorList>
    </citation>
    <scope>NUCLEOTIDE SEQUENCE [LARGE SCALE GENOMIC DNA]</scope>
    <source>
        <strain evidence="2">JCM 16898</strain>
    </source>
</reference>
<comment type="caution">
    <text evidence="1">The sequence shown here is derived from an EMBL/GenBank/DDBJ whole genome shotgun (WGS) entry which is preliminary data.</text>
</comment>
<gene>
    <name evidence="1" type="ORF">GCM10022222_51150</name>
</gene>